<dbReference type="STRING" id="161398.PP2015_180"/>
<dbReference type="InterPro" id="IPR011990">
    <property type="entry name" value="TPR-like_helical_dom_sf"/>
</dbReference>
<keyword evidence="3" id="KW-1185">Reference proteome</keyword>
<keyword evidence="1" id="KW-0802">TPR repeat</keyword>
<dbReference type="SUPFAM" id="SSF48452">
    <property type="entry name" value="TPR-like"/>
    <property type="match status" value="1"/>
</dbReference>
<reference evidence="2 3" key="1">
    <citation type="submission" date="2015-11" db="EMBL/GenBank/DDBJ databases">
        <authorList>
            <person name="Zhang Y."/>
            <person name="Guo Z."/>
        </authorList>
    </citation>
    <scope>NUCLEOTIDE SEQUENCE [LARGE SCALE GENOMIC DNA]</scope>
    <source>
        <strain evidence="2 3">KCTC 12086</strain>
    </source>
</reference>
<keyword evidence="2" id="KW-0449">Lipoprotein</keyword>
<dbReference type="PROSITE" id="PS51257">
    <property type="entry name" value="PROKAR_LIPOPROTEIN"/>
    <property type="match status" value="1"/>
</dbReference>
<dbReference type="SMART" id="SM00028">
    <property type="entry name" value="TPR"/>
    <property type="match status" value="1"/>
</dbReference>
<gene>
    <name evidence="2" type="ORF">PP2015_180</name>
</gene>
<dbReference type="PATRIC" id="fig|161398.10.peg.185"/>
<dbReference type="KEGG" id="pphe:PP2015_180"/>
<accession>A0A0S2JXW9</accession>
<feature type="repeat" description="TPR" evidence="1">
    <location>
        <begin position="19"/>
        <end position="52"/>
    </location>
</feature>
<evidence type="ECO:0000313" key="3">
    <source>
        <dbReference type="Proteomes" id="UP000061457"/>
    </source>
</evidence>
<sequence length="444" mass="50616">MKVSQISIGLVAALLLSACTSLVEKGDKLYGQGMYQQAAEFYEKALLEDPEDVEAKQRLAETRSKIIDRGLIEVRMLRLGANYRGAASKLESLLASQNQWHVETMGAQAATQREEVQAVEGWLKTEAKQLAGLSQPDPFKWFEHEYRNLIANAQLKGELQQYRSTLNKAGKQQCLALAKQVQGQRFYLHELTQRYCALWQQPVTLTLDKSDKSRFTGLKVSKRERFNTPDAQGHRYVLRNAQADMEQAFQSSPWFSHAGADTLLLTLEGKVQYRKKTAHRQVEKRYVITELKPDPKDVNNKLATDVEKAFAYQLKEHQETYSVNVSYSGNLLGLRLSNSESGSYDNLTRSHNIEFAEADVAPLSADYINQVQKFEQHLTQLSTDFSSDLNKLWQQRYCSMVNQSFVAEQALRCAQIEPDNDFVNRWAKQTFGVDYKAMQVLYGI</sequence>
<dbReference type="Gene3D" id="1.25.40.10">
    <property type="entry name" value="Tetratricopeptide repeat domain"/>
    <property type="match status" value="1"/>
</dbReference>
<dbReference type="EMBL" id="CP013187">
    <property type="protein sequence ID" value="ALO40708.1"/>
    <property type="molecule type" value="Genomic_DNA"/>
</dbReference>
<dbReference type="PROSITE" id="PS50005">
    <property type="entry name" value="TPR"/>
    <property type="match status" value="1"/>
</dbReference>
<organism evidence="2 3">
    <name type="scientific">Pseudoalteromonas phenolica</name>
    <dbReference type="NCBI Taxonomy" id="161398"/>
    <lineage>
        <taxon>Bacteria</taxon>
        <taxon>Pseudomonadati</taxon>
        <taxon>Pseudomonadota</taxon>
        <taxon>Gammaproteobacteria</taxon>
        <taxon>Alteromonadales</taxon>
        <taxon>Pseudoalteromonadaceae</taxon>
        <taxon>Pseudoalteromonas</taxon>
    </lineage>
</organism>
<evidence type="ECO:0000256" key="1">
    <source>
        <dbReference type="PROSITE-ProRule" id="PRU00339"/>
    </source>
</evidence>
<dbReference type="OrthoDB" id="6279819at2"/>
<dbReference type="RefSeq" id="WP_058028499.1">
    <property type="nucleotide sequence ID" value="NZ_CP013187.1"/>
</dbReference>
<dbReference type="Proteomes" id="UP000061457">
    <property type="component" value="Chromosome I"/>
</dbReference>
<proteinExistence type="predicted"/>
<dbReference type="InterPro" id="IPR019734">
    <property type="entry name" value="TPR_rpt"/>
</dbReference>
<name>A0A0S2JXW9_9GAMM</name>
<dbReference type="AlphaFoldDB" id="A0A0S2JXW9"/>
<protein>
    <submittedName>
        <fullName evidence="2">Putative lipoprotein</fullName>
    </submittedName>
</protein>
<evidence type="ECO:0000313" key="2">
    <source>
        <dbReference type="EMBL" id="ALO40708.1"/>
    </source>
</evidence>